<accession>A0ABR2KM05</accession>
<dbReference type="InterPro" id="IPR026906">
    <property type="entry name" value="LRR_5"/>
</dbReference>
<name>A0ABR2KM05_9EUKA</name>
<reference evidence="1 2" key="1">
    <citation type="submission" date="2024-04" db="EMBL/GenBank/DDBJ databases">
        <title>Tritrichomonas musculus Genome.</title>
        <authorList>
            <person name="Alves-Ferreira E."/>
            <person name="Grigg M."/>
            <person name="Lorenzi H."/>
            <person name="Galac M."/>
        </authorList>
    </citation>
    <scope>NUCLEOTIDE SEQUENCE [LARGE SCALE GENOMIC DNA]</scope>
    <source>
        <strain evidence="1 2">EAF2021</strain>
    </source>
</reference>
<dbReference type="EMBL" id="JAPFFF010000004">
    <property type="protein sequence ID" value="KAK8891771.1"/>
    <property type="molecule type" value="Genomic_DNA"/>
</dbReference>
<proteinExistence type="predicted"/>
<protein>
    <recommendedName>
        <fullName evidence="3">Surface antigen BspA-like</fullName>
    </recommendedName>
</protein>
<evidence type="ECO:0000313" key="2">
    <source>
        <dbReference type="Proteomes" id="UP001470230"/>
    </source>
</evidence>
<dbReference type="Proteomes" id="UP001470230">
    <property type="component" value="Unassembled WGS sequence"/>
</dbReference>
<keyword evidence="2" id="KW-1185">Reference proteome</keyword>
<sequence>MKDSSKHKLVFKNEIYTIPTDFKHLDDVNIEVHSSLMETYEYHVQSVVSDEVFHSFIDYWFKNKIPKINNNNISQFESLSNEFNLMANLIKTFKRKAGIFSFFSMRNNEIENKIKTKFDILHRKKNNYQKSIEILFQNNFFRTNSNISEYKQTFFLACEIGDIQYANLLMAKKVCQNDIIYLINEEEKTAGVFSSLSKDEDIFIPRSIEYGNEEYIVTRIIRGSFQNSQKVNSIQFPENSELKIIEKYSFSNSSLRSILIPSHVTRIEEEAFSYCKHLKKVEFQRNSEIQIIEKRAFSNSYIKTFSIPSSIEFQESCFNGTSKLTDIQIFKNKEENIKYYDDSFIIGKSSPNQENFDVLILARRDIEKVVIPSFIKRIDSNSFSNCVKIKSFEFSPNSQLSSIGSFAFSNSSISSFSIPISCSSIENHAFLFCKSLKKVEFKEGSKINVINESVFSSSALESISLPSNIVEFKERCFDDLSNLKEIKIFQNKEENIKFYDNSFIIGKSSPNQENFDDLILARRDIEKVVIPSFIKRIRPQSFQKCTKLHSIEFEENSQLTTIEENAFTSTSIRNISFPSSVVSIGIFSFSYCKCIQKVEFSKDSNLMSIQSKAFSDSSIESITIPSSLIEICDNAFNSPNLNEIKIIQKKKQNFFYYNDSLIIGKSSPNQENFDAIIFARKNIETAIVPTFVKKILSFSFLNYTSLKKIEFIQNSELAYIGQEAFSLTSIESIQIPSSVEIIDDYCFNYCQKLEKVEFKEDSKIKKIGEFAFANSSLMSISLPSSVELEGTSFINTNKLTNIKIFTKSEENISLFENSFIVAKSSSQQKNFDTLFVARRDIKEAFVPSFIREISYYAFNGCKRLKKVVFDENSELESISQYAFAHSSIDCIAIPQNVTKIDDYAFFLCSNLKVVEIHENLNMENISAIFNSAKIVMIHKKKNDMK</sequence>
<dbReference type="PANTHER" id="PTHR45661:SF3">
    <property type="entry name" value="IG-LIKE DOMAIN-CONTAINING PROTEIN"/>
    <property type="match status" value="1"/>
</dbReference>
<dbReference type="Gene3D" id="3.80.10.10">
    <property type="entry name" value="Ribonuclease Inhibitor"/>
    <property type="match status" value="4"/>
</dbReference>
<evidence type="ECO:0008006" key="3">
    <source>
        <dbReference type="Google" id="ProtNLM"/>
    </source>
</evidence>
<gene>
    <name evidence="1" type="ORF">M9Y10_028991</name>
</gene>
<evidence type="ECO:0000313" key="1">
    <source>
        <dbReference type="EMBL" id="KAK8891771.1"/>
    </source>
</evidence>
<comment type="caution">
    <text evidence="1">The sequence shown here is derived from an EMBL/GenBank/DDBJ whole genome shotgun (WGS) entry which is preliminary data.</text>
</comment>
<dbReference type="InterPro" id="IPR032675">
    <property type="entry name" value="LRR_dom_sf"/>
</dbReference>
<dbReference type="SUPFAM" id="SSF52058">
    <property type="entry name" value="L domain-like"/>
    <property type="match status" value="3"/>
</dbReference>
<dbReference type="PANTHER" id="PTHR45661">
    <property type="entry name" value="SURFACE ANTIGEN"/>
    <property type="match status" value="1"/>
</dbReference>
<dbReference type="InterPro" id="IPR053139">
    <property type="entry name" value="Surface_bspA-like"/>
</dbReference>
<organism evidence="1 2">
    <name type="scientific">Tritrichomonas musculus</name>
    <dbReference type="NCBI Taxonomy" id="1915356"/>
    <lineage>
        <taxon>Eukaryota</taxon>
        <taxon>Metamonada</taxon>
        <taxon>Parabasalia</taxon>
        <taxon>Tritrichomonadida</taxon>
        <taxon>Tritrichomonadidae</taxon>
        <taxon>Tritrichomonas</taxon>
    </lineage>
</organism>
<dbReference type="Pfam" id="PF13306">
    <property type="entry name" value="LRR_5"/>
    <property type="match status" value="5"/>
</dbReference>